<keyword evidence="4" id="KW-0804">Transcription</keyword>
<dbReference type="GO" id="GO:0005634">
    <property type="term" value="C:nucleus"/>
    <property type="evidence" value="ECO:0007669"/>
    <property type="project" value="UniProtKB-SubCell"/>
</dbReference>
<dbReference type="Pfam" id="PF03754">
    <property type="entry name" value="At2g31720-like"/>
    <property type="match status" value="1"/>
</dbReference>
<dbReference type="EMBL" id="MU089945">
    <property type="protein sequence ID" value="KAF7848872.1"/>
    <property type="molecule type" value="Genomic_DNA"/>
</dbReference>
<organism evidence="6 7">
    <name type="scientific">Corymbia citriodora subsp. variegata</name>
    <dbReference type="NCBI Taxonomy" id="360336"/>
    <lineage>
        <taxon>Eukaryota</taxon>
        <taxon>Viridiplantae</taxon>
        <taxon>Streptophyta</taxon>
        <taxon>Embryophyta</taxon>
        <taxon>Tracheophyta</taxon>
        <taxon>Spermatophyta</taxon>
        <taxon>Magnoliopsida</taxon>
        <taxon>eudicotyledons</taxon>
        <taxon>Gunneridae</taxon>
        <taxon>Pentapetalae</taxon>
        <taxon>rosids</taxon>
        <taxon>malvids</taxon>
        <taxon>Myrtales</taxon>
        <taxon>Myrtaceae</taxon>
        <taxon>Myrtoideae</taxon>
        <taxon>Eucalypteae</taxon>
        <taxon>Corymbia</taxon>
    </lineage>
</organism>
<keyword evidence="2" id="KW-0805">Transcription regulation</keyword>
<evidence type="ECO:0000313" key="6">
    <source>
        <dbReference type="EMBL" id="KAF7848872.1"/>
    </source>
</evidence>
<dbReference type="PANTHER" id="PTHR31541">
    <property type="entry name" value="B3 DOMAIN PLANT PROTEIN-RELATED"/>
    <property type="match status" value="1"/>
</dbReference>
<sequence>MGEREKNESFHKLLNAADLIREELLSASPEAETLPKIFWDKIKEMHGQGVRLMLEKKLCATDMNPRKGWLSIPKGKIHQKFLTEKEILDLDLKDMTVSLIELGPGKVVRHKLKLRKDYKRKDYFSYVLTKGWNAITHSDAGNGLEVGCLIQLWAFRVNGDLYFCLVNCGLPPATVENMATRE</sequence>
<keyword evidence="5" id="KW-0539">Nucleus</keyword>
<evidence type="ECO:0008006" key="8">
    <source>
        <dbReference type="Google" id="ProtNLM"/>
    </source>
</evidence>
<dbReference type="Gene3D" id="2.40.330.10">
    <property type="entry name" value="DNA-binding pseudobarrel domain"/>
    <property type="match status" value="1"/>
</dbReference>
<dbReference type="AlphaFoldDB" id="A0A8T0CQ10"/>
<dbReference type="Gramene" id="rna-gnl|WGS:JABURB|Cocit.L1483.1">
    <property type="protein sequence ID" value="cds-KAF7848872.1"/>
    <property type="gene ID" value="gene-BT93_L1483"/>
</dbReference>
<keyword evidence="3" id="KW-0238">DNA-binding</keyword>
<comment type="caution">
    <text evidence="6">The sequence shown here is derived from an EMBL/GenBank/DDBJ whole genome shotgun (WGS) entry which is preliminary data.</text>
</comment>
<dbReference type="SUPFAM" id="SSF101936">
    <property type="entry name" value="DNA-binding pseudobarrel domain"/>
    <property type="match status" value="1"/>
</dbReference>
<gene>
    <name evidence="6" type="ORF">BT93_L1483</name>
</gene>
<reference evidence="6" key="1">
    <citation type="submission" date="2020-05" db="EMBL/GenBank/DDBJ databases">
        <title>WGS assembly of Corymbia citriodora subspecies variegata.</title>
        <authorList>
            <person name="Barry K."/>
            <person name="Hundley H."/>
            <person name="Shu S."/>
            <person name="Jenkins J."/>
            <person name="Grimwood J."/>
            <person name="Baten A."/>
        </authorList>
    </citation>
    <scope>NUCLEOTIDE SEQUENCE</scope>
    <source>
        <strain evidence="6">CV2-018</strain>
    </source>
</reference>
<name>A0A8T0CQ10_CORYI</name>
<dbReference type="OrthoDB" id="1935604at2759"/>
<keyword evidence="7" id="KW-1185">Reference proteome</keyword>
<evidence type="ECO:0000256" key="3">
    <source>
        <dbReference type="ARBA" id="ARBA00023125"/>
    </source>
</evidence>
<dbReference type="GO" id="GO:0003677">
    <property type="term" value="F:DNA binding"/>
    <property type="evidence" value="ECO:0007669"/>
    <property type="project" value="UniProtKB-KW"/>
</dbReference>
<dbReference type="InterPro" id="IPR015300">
    <property type="entry name" value="DNA-bd_pseudobarrel_sf"/>
</dbReference>
<dbReference type="PANTHER" id="PTHR31541:SF25">
    <property type="entry name" value="GAMMA-GLIADIN B"/>
    <property type="match status" value="1"/>
</dbReference>
<dbReference type="InterPro" id="IPR005508">
    <property type="entry name" value="At2g31720-like"/>
</dbReference>
<accession>A0A8T0CQ10</accession>
<evidence type="ECO:0000313" key="7">
    <source>
        <dbReference type="Proteomes" id="UP000806378"/>
    </source>
</evidence>
<protein>
    <recommendedName>
        <fullName evidence="8">TF-B3 domain-containing protein</fullName>
    </recommendedName>
</protein>
<proteinExistence type="predicted"/>
<evidence type="ECO:0000256" key="1">
    <source>
        <dbReference type="ARBA" id="ARBA00004123"/>
    </source>
</evidence>
<evidence type="ECO:0000256" key="2">
    <source>
        <dbReference type="ARBA" id="ARBA00023015"/>
    </source>
</evidence>
<evidence type="ECO:0000256" key="5">
    <source>
        <dbReference type="ARBA" id="ARBA00023242"/>
    </source>
</evidence>
<evidence type="ECO:0000256" key="4">
    <source>
        <dbReference type="ARBA" id="ARBA00023163"/>
    </source>
</evidence>
<dbReference type="Proteomes" id="UP000806378">
    <property type="component" value="Unassembled WGS sequence"/>
</dbReference>
<comment type="subcellular location">
    <subcellularLocation>
        <location evidence="1">Nucleus</location>
    </subcellularLocation>
</comment>